<dbReference type="Pfam" id="PF00071">
    <property type="entry name" value="Ras"/>
    <property type="match status" value="1"/>
</dbReference>
<evidence type="ECO:0000256" key="1">
    <source>
        <dbReference type="ARBA" id="ARBA00022741"/>
    </source>
</evidence>
<dbReference type="SMART" id="SM00174">
    <property type="entry name" value="RHO"/>
    <property type="match status" value="1"/>
</dbReference>
<dbReference type="Proteomes" id="UP000193498">
    <property type="component" value="Unassembled WGS sequence"/>
</dbReference>
<dbReference type="InterPro" id="IPR001806">
    <property type="entry name" value="Small_GTPase"/>
</dbReference>
<dbReference type="SMART" id="SM00175">
    <property type="entry name" value="RAB"/>
    <property type="match status" value="1"/>
</dbReference>
<reference evidence="3 4" key="1">
    <citation type="submission" date="2016-07" db="EMBL/GenBank/DDBJ databases">
        <title>Pervasive Adenine N6-methylation of Active Genes in Fungi.</title>
        <authorList>
            <consortium name="DOE Joint Genome Institute"/>
            <person name="Mondo S.J."/>
            <person name="Dannebaum R.O."/>
            <person name="Kuo R.C."/>
            <person name="Labutti K."/>
            <person name="Haridas S."/>
            <person name="Kuo A."/>
            <person name="Salamov A."/>
            <person name="Ahrendt S.R."/>
            <person name="Lipzen A."/>
            <person name="Sullivan W."/>
            <person name="Andreopoulos W.B."/>
            <person name="Clum A."/>
            <person name="Lindquist E."/>
            <person name="Daum C."/>
            <person name="Ramamoorthy G.K."/>
            <person name="Gryganskyi A."/>
            <person name="Culley D."/>
            <person name="Magnuson J.K."/>
            <person name="James T.Y."/>
            <person name="O'Malley M.A."/>
            <person name="Stajich J.E."/>
            <person name="Spatafora J.W."/>
            <person name="Visel A."/>
            <person name="Grigoriev I.V."/>
        </authorList>
    </citation>
    <scope>NUCLEOTIDE SEQUENCE [LARGE SCALE GENOMIC DNA]</scope>
    <source>
        <strain evidence="3 4">CBS 931.73</strain>
    </source>
</reference>
<dbReference type="GO" id="GO:0003924">
    <property type="term" value="F:GTPase activity"/>
    <property type="evidence" value="ECO:0007669"/>
    <property type="project" value="InterPro"/>
</dbReference>
<accession>A0A1Y1XU44</accession>
<dbReference type="InParanoid" id="A0A1Y1XU44"/>
<dbReference type="PROSITE" id="PS51420">
    <property type="entry name" value="RHO"/>
    <property type="match status" value="1"/>
</dbReference>
<keyword evidence="4" id="KW-1185">Reference proteome</keyword>
<dbReference type="Gene3D" id="3.40.50.300">
    <property type="entry name" value="P-loop containing nucleotide triphosphate hydrolases"/>
    <property type="match status" value="1"/>
</dbReference>
<dbReference type="PROSITE" id="PS51421">
    <property type="entry name" value="RAS"/>
    <property type="match status" value="1"/>
</dbReference>
<dbReference type="NCBIfam" id="TIGR00231">
    <property type="entry name" value="small_GTP"/>
    <property type="match status" value="1"/>
</dbReference>
<feature type="compositionally biased region" description="Basic and acidic residues" evidence="2">
    <location>
        <begin position="193"/>
        <end position="207"/>
    </location>
</feature>
<feature type="region of interest" description="Disordered" evidence="2">
    <location>
        <begin position="188"/>
        <end position="207"/>
    </location>
</feature>
<evidence type="ECO:0000256" key="2">
    <source>
        <dbReference type="SAM" id="MobiDB-lite"/>
    </source>
</evidence>
<dbReference type="PRINTS" id="PR00449">
    <property type="entry name" value="RASTRNSFRMNG"/>
</dbReference>
<protein>
    <submittedName>
        <fullName evidence="3">Ras-domain-containing protein</fullName>
    </submittedName>
</protein>
<dbReference type="PANTHER" id="PTHR47978">
    <property type="match status" value="1"/>
</dbReference>
<dbReference type="PROSITE" id="PS51419">
    <property type="entry name" value="RAB"/>
    <property type="match status" value="1"/>
</dbReference>
<dbReference type="SUPFAM" id="SSF52540">
    <property type="entry name" value="P-loop containing nucleoside triphosphate hydrolases"/>
    <property type="match status" value="1"/>
</dbReference>
<proteinExistence type="predicted"/>
<dbReference type="AlphaFoldDB" id="A0A1Y1XU44"/>
<dbReference type="InterPro" id="IPR005225">
    <property type="entry name" value="Small_GTP-bd"/>
</dbReference>
<gene>
    <name evidence="3" type="ORF">K493DRAFT_318824</name>
</gene>
<dbReference type="SMART" id="SM00176">
    <property type="entry name" value="RAN"/>
    <property type="match status" value="1"/>
</dbReference>
<organism evidence="3 4">
    <name type="scientific">Basidiobolus meristosporus CBS 931.73</name>
    <dbReference type="NCBI Taxonomy" id="1314790"/>
    <lineage>
        <taxon>Eukaryota</taxon>
        <taxon>Fungi</taxon>
        <taxon>Fungi incertae sedis</taxon>
        <taxon>Zoopagomycota</taxon>
        <taxon>Entomophthoromycotina</taxon>
        <taxon>Basidiobolomycetes</taxon>
        <taxon>Basidiobolales</taxon>
        <taxon>Basidiobolaceae</taxon>
        <taxon>Basidiobolus</taxon>
    </lineage>
</organism>
<dbReference type="SMART" id="SM00173">
    <property type="entry name" value="RAS"/>
    <property type="match status" value="1"/>
</dbReference>
<keyword evidence="1" id="KW-0547">Nucleotide-binding</keyword>
<dbReference type="PROSITE" id="PS51417">
    <property type="entry name" value="ARF"/>
    <property type="match status" value="1"/>
</dbReference>
<dbReference type="EMBL" id="MCFE01000461">
    <property type="protein sequence ID" value="ORX89279.1"/>
    <property type="molecule type" value="Genomic_DNA"/>
</dbReference>
<dbReference type="OrthoDB" id="26525at2759"/>
<evidence type="ECO:0000313" key="3">
    <source>
        <dbReference type="EMBL" id="ORX89279.1"/>
    </source>
</evidence>
<dbReference type="STRING" id="1314790.A0A1Y1XU44"/>
<dbReference type="FunFam" id="3.40.50.300:FF:000808">
    <property type="entry name" value="Small GTP-binding protein, putative"/>
    <property type="match status" value="1"/>
</dbReference>
<sequence length="207" mass="23307">MQTDLLEAKVVILGSQGVGKTSLVVRYVQRTFSPNCPSTIGASFMTTKLSVDNCKVRLQIWDTAGQERFRSMAPMYYRGANAAIIVYDITSKKSFDEIETWVQELRRNMADDLIIHIVGNKFDLAATRRSVSFDEAAEAVSNSIGAGYTIHEVSAKDDEGVDEIFIQIARQLVERKYELERQGRLRSNGNVNLDDREQENERTGCCL</sequence>
<comment type="caution">
    <text evidence="3">The sequence shown here is derived from an EMBL/GenBank/DDBJ whole genome shotgun (WGS) entry which is preliminary data.</text>
</comment>
<name>A0A1Y1XU44_9FUNG</name>
<evidence type="ECO:0000313" key="4">
    <source>
        <dbReference type="Proteomes" id="UP000193498"/>
    </source>
</evidence>
<dbReference type="GO" id="GO:0005525">
    <property type="term" value="F:GTP binding"/>
    <property type="evidence" value="ECO:0007669"/>
    <property type="project" value="InterPro"/>
</dbReference>
<dbReference type="InterPro" id="IPR027417">
    <property type="entry name" value="P-loop_NTPase"/>
</dbReference>